<sequence>MTTQLLRTLLATTLLTLAACQPSAGNGGLAQGINQAQKGLQKASEEMENARQEIAEAQHKLDTENMSLGDSRPGLPKAEVTPAGELLVDGKPVAMTPAQKALGLAYRTQLQGVASDGIAIGMEGARLGIDAAAAALKGLMNGDGGQAAGKQAEAVARERIQPQVARLCARLPALLQAQQAWAAAQPEFRPYATMDQSDVDDCKDKGIVNL</sequence>
<dbReference type="eggNOG" id="ENOG5030T81">
    <property type="taxonomic scope" value="Bacteria"/>
</dbReference>
<evidence type="ECO:0000256" key="1">
    <source>
        <dbReference type="SAM" id="Coils"/>
    </source>
</evidence>
<feature type="coiled-coil region" evidence="1">
    <location>
        <begin position="33"/>
        <end position="67"/>
    </location>
</feature>
<accession>G7UUG2</accession>
<proteinExistence type="predicted"/>
<dbReference type="OrthoDB" id="6057407at2"/>
<name>G7UUG2_PSEUP</name>
<organism evidence="3 4">
    <name type="scientific">Pseudoxanthomonas spadix (strain BD-a59)</name>
    <dbReference type="NCBI Taxonomy" id="1045855"/>
    <lineage>
        <taxon>Bacteria</taxon>
        <taxon>Pseudomonadati</taxon>
        <taxon>Pseudomonadota</taxon>
        <taxon>Gammaproteobacteria</taxon>
        <taxon>Lysobacterales</taxon>
        <taxon>Lysobacteraceae</taxon>
        <taxon>Pseudoxanthomonas</taxon>
    </lineage>
</organism>
<feature type="chain" id="PRO_5003504382" description="DUF2884 family protein" evidence="2">
    <location>
        <begin position="25"/>
        <end position="210"/>
    </location>
</feature>
<keyword evidence="4" id="KW-1185">Reference proteome</keyword>
<feature type="signal peptide" evidence="2">
    <location>
        <begin position="1"/>
        <end position="24"/>
    </location>
</feature>
<dbReference type="HOGENOM" id="CLU_093842_0_0_6"/>
<dbReference type="KEGG" id="psd:DSC_08010"/>
<evidence type="ECO:0000313" key="3">
    <source>
        <dbReference type="EMBL" id="AER56253.1"/>
    </source>
</evidence>
<protein>
    <recommendedName>
        <fullName evidence="5">DUF2884 family protein</fullName>
    </recommendedName>
</protein>
<dbReference type="PROSITE" id="PS51257">
    <property type="entry name" value="PROKAR_LIPOPROTEIN"/>
    <property type="match status" value="1"/>
</dbReference>
<dbReference type="RefSeq" id="WP_014160429.1">
    <property type="nucleotide sequence ID" value="NC_016147.2"/>
</dbReference>
<evidence type="ECO:0000313" key="4">
    <source>
        <dbReference type="Proteomes" id="UP000005870"/>
    </source>
</evidence>
<dbReference type="STRING" id="1045855.DSC_08010"/>
<evidence type="ECO:0000256" key="2">
    <source>
        <dbReference type="SAM" id="SignalP"/>
    </source>
</evidence>
<keyword evidence="1" id="KW-0175">Coiled coil</keyword>
<gene>
    <name evidence="3" type="ordered locus">DSC_08010</name>
</gene>
<evidence type="ECO:0008006" key="5">
    <source>
        <dbReference type="Google" id="ProtNLM"/>
    </source>
</evidence>
<dbReference type="EMBL" id="CP003093">
    <property type="protein sequence ID" value="AER56253.1"/>
    <property type="molecule type" value="Genomic_DNA"/>
</dbReference>
<keyword evidence="2" id="KW-0732">Signal</keyword>
<dbReference type="Proteomes" id="UP000005870">
    <property type="component" value="Chromosome"/>
</dbReference>
<dbReference type="AlphaFoldDB" id="G7UUG2"/>
<reference evidence="3 4" key="1">
    <citation type="journal article" date="2012" name="J. Bacteriol.">
        <title>Complete Genome Sequence of the BTEX-Degrading Bacterium Pseudoxanthomonas spadix BD-a59.</title>
        <authorList>
            <person name="Lee S.H."/>
            <person name="Jin H.M."/>
            <person name="Lee H.J."/>
            <person name="Kim J.M."/>
            <person name="Jeon C.O."/>
        </authorList>
    </citation>
    <scope>NUCLEOTIDE SEQUENCE [LARGE SCALE GENOMIC DNA]</scope>
    <source>
        <strain evidence="3 4">BD-a59</strain>
    </source>
</reference>